<dbReference type="EMBL" id="PGCI01000349">
    <property type="protein sequence ID" value="PLW28885.1"/>
    <property type="molecule type" value="Genomic_DNA"/>
</dbReference>
<evidence type="ECO:0000313" key="1">
    <source>
        <dbReference type="EMBL" id="PLW28885.1"/>
    </source>
</evidence>
<protein>
    <submittedName>
        <fullName evidence="1">Uncharacterized protein</fullName>
    </submittedName>
</protein>
<dbReference type="AlphaFoldDB" id="A0A2N5TTQ1"/>
<reference evidence="1 2" key="1">
    <citation type="submission" date="2017-11" db="EMBL/GenBank/DDBJ databases">
        <title>De novo assembly and phasing of dikaryotic genomes from two isolates of Puccinia coronata f. sp. avenae, the causal agent of oat crown rust.</title>
        <authorList>
            <person name="Miller M.E."/>
            <person name="Zhang Y."/>
            <person name="Omidvar V."/>
            <person name="Sperschneider J."/>
            <person name="Schwessinger B."/>
            <person name="Raley C."/>
            <person name="Palmer J.M."/>
            <person name="Garnica D."/>
            <person name="Upadhyaya N."/>
            <person name="Rathjen J."/>
            <person name="Taylor J.M."/>
            <person name="Park R.F."/>
            <person name="Dodds P.N."/>
            <person name="Hirsch C.D."/>
            <person name="Kianian S.F."/>
            <person name="Figueroa M."/>
        </authorList>
    </citation>
    <scope>NUCLEOTIDE SEQUENCE [LARGE SCALE GENOMIC DNA]</scope>
    <source>
        <strain evidence="1">12SD80</strain>
    </source>
</reference>
<name>A0A2N5TTQ1_9BASI</name>
<comment type="caution">
    <text evidence="1">The sequence shown here is derived from an EMBL/GenBank/DDBJ whole genome shotgun (WGS) entry which is preliminary data.</text>
</comment>
<evidence type="ECO:0000313" key="2">
    <source>
        <dbReference type="Proteomes" id="UP000235392"/>
    </source>
</evidence>
<organism evidence="1 2">
    <name type="scientific">Puccinia coronata f. sp. avenae</name>
    <dbReference type="NCBI Taxonomy" id="200324"/>
    <lineage>
        <taxon>Eukaryota</taxon>
        <taxon>Fungi</taxon>
        <taxon>Dikarya</taxon>
        <taxon>Basidiomycota</taxon>
        <taxon>Pucciniomycotina</taxon>
        <taxon>Pucciniomycetes</taxon>
        <taxon>Pucciniales</taxon>
        <taxon>Pucciniaceae</taxon>
        <taxon>Puccinia</taxon>
    </lineage>
</organism>
<gene>
    <name evidence="1" type="ORF">PCASD_15803</name>
</gene>
<dbReference type="Proteomes" id="UP000235392">
    <property type="component" value="Unassembled WGS sequence"/>
</dbReference>
<proteinExistence type="predicted"/>
<accession>A0A2N5TTQ1</accession>
<sequence length="89" mass="9931">MRTTAFCPTVFLKATEINIQSQQHKFPGSGASESKLGINVWTSTDPEFWYWTIDDHNAAPSDLASYSLVIQTANWEIRTAALPKEGMNP</sequence>